<evidence type="ECO:0000256" key="1">
    <source>
        <dbReference type="ARBA" id="ARBA00004370"/>
    </source>
</evidence>
<dbReference type="InterPro" id="IPR002994">
    <property type="entry name" value="Surf1/Shy1"/>
</dbReference>
<feature type="transmembrane region" description="Helical" evidence="6">
    <location>
        <begin position="29"/>
        <end position="49"/>
    </location>
</feature>
<comment type="subcellular location">
    <subcellularLocation>
        <location evidence="6">Cell membrane</location>
        <topology evidence="6">Multi-pass membrane protein</topology>
    </subcellularLocation>
    <subcellularLocation>
        <location evidence="1">Membrane</location>
    </subcellularLocation>
</comment>
<dbReference type="RefSeq" id="WP_153355019.1">
    <property type="nucleotide sequence ID" value="NZ_JAYKOO010000007.1"/>
</dbReference>
<dbReference type="InterPro" id="IPR045214">
    <property type="entry name" value="Surf1/Surf4"/>
</dbReference>
<evidence type="ECO:0000256" key="3">
    <source>
        <dbReference type="ARBA" id="ARBA00022692"/>
    </source>
</evidence>
<dbReference type="Proteomes" id="UP000435138">
    <property type="component" value="Unassembled WGS sequence"/>
</dbReference>
<organism evidence="7 8">
    <name type="scientific">Endobacterium cereale</name>
    <dbReference type="NCBI Taxonomy" id="2663029"/>
    <lineage>
        <taxon>Bacteria</taxon>
        <taxon>Pseudomonadati</taxon>
        <taxon>Pseudomonadota</taxon>
        <taxon>Alphaproteobacteria</taxon>
        <taxon>Hyphomicrobiales</taxon>
        <taxon>Rhizobiaceae</taxon>
        <taxon>Endobacterium</taxon>
    </lineage>
</organism>
<comment type="caution">
    <text evidence="7">The sequence shown here is derived from an EMBL/GenBank/DDBJ whole genome shotgun (WGS) entry which is preliminary data.</text>
</comment>
<keyword evidence="5 6" id="KW-0472">Membrane</keyword>
<evidence type="ECO:0000256" key="6">
    <source>
        <dbReference type="RuleBase" id="RU363076"/>
    </source>
</evidence>
<keyword evidence="3 6" id="KW-0812">Transmembrane</keyword>
<dbReference type="AlphaFoldDB" id="A0A6A8AFK9"/>
<accession>A0A6A8AFK9</accession>
<dbReference type="PROSITE" id="PS50895">
    <property type="entry name" value="SURF1"/>
    <property type="match status" value="1"/>
</dbReference>
<name>A0A6A8AFK9_9HYPH</name>
<feature type="transmembrane region" description="Helical" evidence="6">
    <location>
        <begin position="238"/>
        <end position="256"/>
    </location>
</feature>
<dbReference type="EMBL" id="WIXI01000045">
    <property type="protein sequence ID" value="MQY47541.1"/>
    <property type="molecule type" value="Genomic_DNA"/>
</dbReference>
<reference evidence="7 8" key="1">
    <citation type="submission" date="2019-11" db="EMBL/GenBank/DDBJ databases">
        <title>Genome analysis of Rhizobacterium cereale a novel genus and species isolated from maize roots in North Spain.</title>
        <authorList>
            <person name="Menendez E."/>
            <person name="Flores-Felix J.D."/>
            <person name="Ramirez-Bahena M.-H."/>
            <person name="Igual J.M."/>
            <person name="Garcia-Fraile P."/>
            <person name="Peix A."/>
            <person name="Velazquez E."/>
        </authorList>
    </citation>
    <scope>NUCLEOTIDE SEQUENCE [LARGE SCALE GENOMIC DNA]</scope>
    <source>
        <strain evidence="7 8">RZME27</strain>
    </source>
</reference>
<keyword evidence="6" id="KW-1003">Cell membrane</keyword>
<dbReference type="PANTHER" id="PTHR23427:SF2">
    <property type="entry name" value="SURFEIT LOCUS PROTEIN 1"/>
    <property type="match status" value="1"/>
</dbReference>
<dbReference type="CDD" id="cd06662">
    <property type="entry name" value="SURF1"/>
    <property type="match status" value="1"/>
</dbReference>
<keyword evidence="8" id="KW-1185">Reference proteome</keyword>
<evidence type="ECO:0000256" key="2">
    <source>
        <dbReference type="ARBA" id="ARBA00007165"/>
    </source>
</evidence>
<comment type="similarity">
    <text evidence="2 6">Belongs to the SURF1 family.</text>
</comment>
<evidence type="ECO:0000256" key="5">
    <source>
        <dbReference type="ARBA" id="ARBA00023136"/>
    </source>
</evidence>
<dbReference type="Pfam" id="PF02104">
    <property type="entry name" value="SURF1"/>
    <property type="match status" value="1"/>
</dbReference>
<dbReference type="PANTHER" id="PTHR23427">
    <property type="entry name" value="SURFEIT LOCUS PROTEIN"/>
    <property type="match status" value="1"/>
</dbReference>
<evidence type="ECO:0000313" key="8">
    <source>
        <dbReference type="Proteomes" id="UP000435138"/>
    </source>
</evidence>
<protein>
    <recommendedName>
        <fullName evidence="6">SURF1-like protein</fullName>
    </recommendedName>
</protein>
<keyword evidence="4 6" id="KW-1133">Transmembrane helix</keyword>
<sequence length="261" mass="28654">MSEQVNGSVVNAQAQAGLSRASSRGRTTLTASLVLVCLAILLSLGTWQVERLHWKEGLIAKIAERRDATPVQLTDIEAAQATGGDIEFLRVTISGTFDHTKERHFFATHQGQTGFYVYTPLTLEDGRTLLVNRGFIPYELKEPAKREQGQVIGEVTLTGYARAKLGKKPSSLVPDNDLPKNIFYWKDIAAMTTSAGLDPARVLPFFVDVDARLKNPGGFPVGGVTQFDLPNNHLQYAVTWYGLALALAGVVAAMWLKRRRT</sequence>
<gene>
    <name evidence="7" type="ORF">GAO09_16015</name>
</gene>
<dbReference type="GO" id="GO:0005886">
    <property type="term" value="C:plasma membrane"/>
    <property type="evidence" value="ECO:0007669"/>
    <property type="project" value="UniProtKB-SubCell"/>
</dbReference>
<evidence type="ECO:0000256" key="4">
    <source>
        <dbReference type="ARBA" id="ARBA00022989"/>
    </source>
</evidence>
<evidence type="ECO:0000313" key="7">
    <source>
        <dbReference type="EMBL" id="MQY47541.1"/>
    </source>
</evidence>
<proteinExistence type="inferred from homology"/>